<feature type="compositionally biased region" description="Low complexity" evidence="1">
    <location>
        <begin position="74"/>
        <end position="92"/>
    </location>
</feature>
<dbReference type="Proteomes" id="UP000244336">
    <property type="component" value="Chromosome 4"/>
</dbReference>
<dbReference type="Gramene" id="PUZ60152">
    <property type="protein sequence ID" value="PUZ60152"/>
    <property type="gene ID" value="GQ55_4G100900"/>
</dbReference>
<evidence type="ECO:0000313" key="3">
    <source>
        <dbReference type="Proteomes" id="UP000244336"/>
    </source>
</evidence>
<protein>
    <submittedName>
        <fullName evidence="2">Uncharacterized protein</fullName>
    </submittedName>
</protein>
<evidence type="ECO:0000256" key="1">
    <source>
        <dbReference type="SAM" id="MobiDB-lite"/>
    </source>
</evidence>
<feature type="region of interest" description="Disordered" evidence="1">
    <location>
        <begin position="1"/>
        <end position="122"/>
    </location>
</feature>
<reference evidence="2 3" key="1">
    <citation type="submission" date="2018-04" db="EMBL/GenBank/DDBJ databases">
        <title>WGS assembly of Panicum hallii var. hallii HAL2.</title>
        <authorList>
            <person name="Lovell J."/>
            <person name="Jenkins J."/>
            <person name="Lowry D."/>
            <person name="Mamidi S."/>
            <person name="Sreedasyam A."/>
            <person name="Weng X."/>
            <person name="Barry K."/>
            <person name="Bonette J."/>
            <person name="Campitelli B."/>
            <person name="Daum C."/>
            <person name="Gordon S."/>
            <person name="Gould B."/>
            <person name="Lipzen A."/>
            <person name="MacQueen A."/>
            <person name="Palacio-Mejia J."/>
            <person name="Plott C."/>
            <person name="Shakirov E."/>
            <person name="Shu S."/>
            <person name="Yoshinaga Y."/>
            <person name="Zane M."/>
            <person name="Rokhsar D."/>
            <person name="Grimwood J."/>
            <person name="Schmutz J."/>
            <person name="Juenger T."/>
        </authorList>
    </citation>
    <scope>NUCLEOTIDE SEQUENCE [LARGE SCALE GENOMIC DNA]</scope>
    <source>
        <strain evidence="3">cv. HAL2</strain>
    </source>
</reference>
<feature type="compositionally biased region" description="Basic residues" evidence="1">
    <location>
        <begin position="1"/>
        <end position="17"/>
    </location>
</feature>
<keyword evidence="3" id="KW-1185">Reference proteome</keyword>
<dbReference type="AlphaFoldDB" id="A0A2T7DX58"/>
<feature type="compositionally biased region" description="Polar residues" evidence="1">
    <location>
        <begin position="110"/>
        <end position="122"/>
    </location>
</feature>
<dbReference type="EMBL" id="CM009752">
    <property type="protein sequence ID" value="PUZ60152.1"/>
    <property type="molecule type" value="Genomic_DNA"/>
</dbReference>
<evidence type="ECO:0000313" key="2">
    <source>
        <dbReference type="EMBL" id="PUZ60152.1"/>
    </source>
</evidence>
<gene>
    <name evidence="2" type="ORF">GQ55_4G100900</name>
</gene>
<organism evidence="2 3">
    <name type="scientific">Panicum hallii var. hallii</name>
    <dbReference type="NCBI Taxonomy" id="1504633"/>
    <lineage>
        <taxon>Eukaryota</taxon>
        <taxon>Viridiplantae</taxon>
        <taxon>Streptophyta</taxon>
        <taxon>Embryophyta</taxon>
        <taxon>Tracheophyta</taxon>
        <taxon>Spermatophyta</taxon>
        <taxon>Magnoliopsida</taxon>
        <taxon>Liliopsida</taxon>
        <taxon>Poales</taxon>
        <taxon>Poaceae</taxon>
        <taxon>PACMAD clade</taxon>
        <taxon>Panicoideae</taxon>
        <taxon>Panicodae</taxon>
        <taxon>Paniceae</taxon>
        <taxon>Panicinae</taxon>
        <taxon>Panicum</taxon>
        <taxon>Panicum sect. Panicum</taxon>
    </lineage>
</organism>
<proteinExistence type="predicted"/>
<accession>A0A2T7DX58</accession>
<sequence>MPPSRRQRLGSLRRHLPGRATPPPGGGLLPLAFPSGGSSPGCPPIRRPNPRTTGCPRRRTSLPGRRTLPPTFAPAPGWSPRGSPRSSTPRWSQPASKSNQPRSNKCKQEVASSFTSGLERTI</sequence>
<feature type="compositionally biased region" description="Polar residues" evidence="1">
    <location>
        <begin position="93"/>
        <end position="103"/>
    </location>
</feature>
<name>A0A2T7DX58_9POAL</name>